<feature type="transmembrane region" description="Helical" evidence="6">
    <location>
        <begin position="203"/>
        <end position="223"/>
    </location>
</feature>
<dbReference type="InterPro" id="IPR005496">
    <property type="entry name" value="Integral_membrane_TerC"/>
</dbReference>
<dbReference type="NCBIfam" id="TIGR03717">
    <property type="entry name" value="R_switched_YjbE"/>
    <property type="match status" value="1"/>
</dbReference>
<evidence type="ECO:0000256" key="5">
    <source>
        <dbReference type="ARBA" id="ARBA00023136"/>
    </source>
</evidence>
<organism evidence="7 8">
    <name type="scientific">Plasticicumulans acidivorans</name>
    <dbReference type="NCBI Taxonomy" id="886464"/>
    <lineage>
        <taxon>Bacteria</taxon>
        <taxon>Pseudomonadati</taxon>
        <taxon>Pseudomonadota</taxon>
        <taxon>Gammaproteobacteria</taxon>
        <taxon>Candidatus Competibacteraceae</taxon>
        <taxon>Plasticicumulans</taxon>
    </lineage>
</organism>
<dbReference type="Proteomes" id="UP000246569">
    <property type="component" value="Unassembled WGS sequence"/>
</dbReference>
<evidence type="ECO:0000256" key="1">
    <source>
        <dbReference type="ARBA" id="ARBA00004141"/>
    </source>
</evidence>
<sequence>MHELATGGGSYLLAVAQIILIDILLGGDNAIVIALACRGLPEHQRKAGIFWGVLGAIVLRIALIAFALELLSLPGLKLVGAGLLLWIGVQLLQPEHEDEGGTVRSSTTLLGAIRTVIVADAAMSIDNVVAVAGAARGDLSLVVLGILVSVPVIVWGSRFILRLMDRFSWLIAFGGGLLGWIAGGLLLADPLLARLGVVPQPWLHYPVSASAAVLVILLGYTLARRQAAAVAADGE</sequence>
<comment type="similarity">
    <text evidence="2">Belongs to the TerC family.</text>
</comment>
<dbReference type="AlphaFoldDB" id="A0A317MSP9"/>
<name>A0A317MSP9_9GAMM</name>
<gene>
    <name evidence="7" type="ORF">C7443_108139</name>
</gene>
<keyword evidence="3 6" id="KW-0812">Transmembrane</keyword>
<keyword evidence="4 6" id="KW-1133">Transmembrane helix</keyword>
<evidence type="ECO:0000256" key="6">
    <source>
        <dbReference type="SAM" id="Phobius"/>
    </source>
</evidence>
<comment type="subcellular location">
    <subcellularLocation>
        <location evidence="1">Membrane</location>
        <topology evidence="1">Multi-pass membrane protein</topology>
    </subcellularLocation>
</comment>
<comment type="caution">
    <text evidence="7">The sequence shown here is derived from an EMBL/GenBank/DDBJ whole genome shotgun (WGS) entry which is preliminary data.</text>
</comment>
<evidence type="ECO:0000313" key="7">
    <source>
        <dbReference type="EMBL" id="PWV60210.1"/>
    </source>
</evidence>
<keyword evidence="5 6" id="KW-0472">Membrane</keyword>
<dbReference type="InterPro" id="IPR022301">
    <property type="entry name" value="Integral_membrane_YjbE"/>
</dbReference>
<dbReference type="RefSeq" id="WP_110019362.1">
    <property type="nucleotide sequence ID" value="NZ_QGTJ01000008.1"/>
</dbReference>
<proteinExistence type="inferred from homology"/>
<dbReference type="PANTHER" id="PTHR30238:SF4">
    <property type="entry name" value="SLL1022 PROTEIN"/>
    <property type="match status" value="1"/>
</dbReference>
<feature type="transmembrane region" description="Helical" evidence="6">
    <location>
        <begin position="141"/>
        <end position="161"/>
    </location>
</feature>
<feature type="transmembrane region" description="Helical" evidence="6">
    <location>
        <begin position="168"/>
        <end position="188"/>
    </location>
</feature>
<accession>A0A317MSP9</accession>
<keyword evidence="8" id="KW-1185">Reference proteome</keyword>
<reference evidence="7 8" key="1">
    <citation type="submission" date="2018-05" db="EMBL/GenBank/DDBJ databases">
        <title>Genomic Encyclopedia of Type Strains, Phase IV (KMG-IV): sequencing the most valuable type-strain genomes for metagenomic binning, comparative biology and taxonomic classification.</title>
        <authorList>
            <person name="Goeker M."/>
        </authorList>
    </citation>
    <scope>NUCLEOTIDE SEQUENCE [LARGE SCALE GENOMIC DNA]</scope>
    <source>
        <strain evidence="7 8">DSM 23606</strain>
    </source>
</reference>
<feature type="transmembrane region" description="Helical" evidence="6">
    <location>
        <begin position="49"/>
        <end position="68"/>
    </location>
</feature>
<evidence type="ECO:0000256" key="3">
    <source>
        <dbReference type="ARBA" id="ARBA00022692"/>
    </source>
</evidence>
<dbReference type="PANTHER" id="PTHR30238">
    <property type="entry name" value="MEMBRANE BOUND PREDICTED REDOX MODULATOR"/>
    <property type="match status" value="1"/>
</dbReference>
<feature type="transmembrane region" description="Helical" evidence="6">
    <location>
        <begin position="12"/>
        <end position="37"/>
    </location>
</feature>
<evidence type="ECO:0000256" key="4">
    <source>
        <dbReference type="ARBA" id="ARBA00022989"/>
    </source>
</evidence>
<dbReference type="EMBL" id="QGTJ01000008">
    <property type="protein sequence ID" value="PWV60210.1"/>
    <property type="molecule type" value="Genomic_DNA"/>
</dbReference>
<dbReference type="OrthoDB" id="5295733at2"/>
<dbReference type="GO" id="GO:0016020">
    <property type="term" value="C:membrane"/>
    <property type="evidence" value="ECO:0007669"/>
    <property type="project" value="UniProtKB-SubCell"/>
</dbReference>
<evidence type="ECO:0000313" key="8">
    <source>
        <dbReference type="Proteomes" id="UP000246569"/>
    </source>
</evidence>
<dbReference type="Pfam" id="PF03741">
    <property type="entry name" value="TerC"/>
    <property type="match status" value="1"/>
</dbReference>
<protein>
    <submittedName>
        <fullName evidence="7">YjbE family integral membrane protein</fullName>
    </submittedName>
</protein>
<evidence type="ECO:0000256" key="2">
    <source>
        <dbReference type="ARBA" id="ARBA00007511"/>
    </source>
</evidence>